<accession>A0ABQ2WRZ3</accession>
<dbReference type="SUPFAM" id="SSF50249">
    <property type="entry name" value="Nucleic acid-binding proteins"/>
    <property type="match status" value="1"/>
</dbReference>
<comment type="function">
    <text evidence="1 8">Involved in DNA repair and RecF pathway recombination.</text>
</comment>
<dbReference type="RefSeq" id="WP_189483233.1">
    <property type="nucleotide sequence ID" value="NZ_BMYR01000008.1"/>
</dbReference>
<dbReference type="EMBL" id="BMYR01000008">
    <property type="protein sequence ID" value="GGW65287.1"/>
    <property type="molecule type" value="Genomic_DNA"/>
</dbReference>
<evidence type="ECO:0000256" key="4">
    <source>
        <dbReference type="ARBA" id="ARBA00022763"/>
    </source>
</evidence>
<dbReference type="HAMAP" id="MF_00201">
    <property type="entry name" value="RecO"/>
    <property type="match status" value="1"/>
</dbReference>
<evidence type="ECO:0000313" key="10">
    <source>
        <dbReference type="EMBL" id="GGW65287.1"/>
    </source>
</evidence>
<keyword evidence="6 8" id="KW-0234">DNA repair</keyword>
<proteinExistence type="inferred from homology"/>
<dbReference type="Proteomes" id="UP000634667">
    <property type="component" value="Unassembled WGS sequence"/>
</dbReference>
<dbReference type="InterPro" id="IPR022572">
    <property type="entry name" value="DNA_rep/recomb_RecO_N"/>
</dbReference>
<evidence type="ECO:0000259" key="9">
    <source>
        <dbReference type="Pfam" id="PF11967"/>
    </source>
</evidence>
<dbReference type="Pfam" id="PF02565">
    <property type="entry name" value="RecO_C"/>
    <property type="match status" value="1"/>
</dbReference>
<evidence type="ECO:0000256" key="8">
    <source>
        <dbReference type="HAMAP-Rule" id="MF_00201"/>
    </source>
</evidence>
<dbReference type="InterPro" id="IPR037278">
    <property type="entry name" value="ARFGAP/RecO"/>
</dbReference>
<dbReference type="InterPro" id="IPR042242">
    <property type="entry name" value="RecO_C"/>
</dbReference>
<protein>
    <recommendedName>
        <fullName evidence="3 8">DNA repair protein RecO</fullName>
    </recommendedName>
    <alternativeName>
        <fullName evidence="7 8">Recombination protein O</fullName>
    </alternativeName>
</protein>
<comment type="similarity">
    <text evidence="2 8">Belongs to the RecO family.</text>
</comment>
<evidence type="ECO:0000256" key="6">
    <source>
        <dbReference type="ARBA" id="ARBA00023204"/>
    </source>
</evidence>
<organism evidence="10 11">
    <name type="scientific">Alishewanella tabrizica</name>
    <dbReference type="NCBI Taxonomy" id="671278"/>
    <lineage>
        <taxon>Bacteria</taxon>
        <taxon>Pseudomonadati</taxon>
        <taxon>Pseudomonadota</taxon>
        <taxon>Gammaproteobacteria</taxon>
        <taxon>Alteromonadales</taxon>
        <taxon>Alteromonadaceae</taxon>
        <taxon>Alishewanella</taxon>
    </lineage>
</organism>
<dbReference type="Gene3D" id="1.20.1440.120">
    <property type="entry name" value="Recombination protein O, C-terminal domain"/>
    <property type="match status" value="1"/>
</dbReference>
<evidence type="ECO:0000256" key="7">
    <source>
        <dbReference type="ARBA" id="ARBA00033409"/>
    </source>
</evidence>
<evidence type="ECO:0000313" key="11">
    <source>
        <dbReference type="Proteomes" id="UP000634667"/>
    </source>
</evidence>
<keyword evidence="11" id="KW-1185">Reference proteome</keyword>
<evidence type="ECO:0000256" key="2">
    <source>
        <dbReference type="ARBA" id="ARBA00007452"/>
    </source>
</evidence>
<reference evidence="11" key="1">
    <citation type="journal article" date="2019" name="Int. J. Syst. Evol. Microbiol.">
        <title>The Global Catalogue of Microorganisms (GCM) 10K type strain sequencing project: providing services to taxonomists for standard genome sequencing and annotation.</title>
        <authorList>
            <consortium name="The Broad Institute Genomics Platform"/>
            <consortium name="The Broad Institute Genome Sequencing Center for Infectious Disease"/>
            <person name="Wu L."/>
            <person name="Ma J."/>
        </authorList>
    </citation>
    <scope>NUCLEOTIDE SEQUENCE [LARGE SCALE GENOMIC DNA]</scope>
    <source>
        <strain evidence="11">KCTC 23723</strain>
    </source>
</reference>
<sequence length="246" mass="28386">MDGKLWPAYILHSRPFQEDKLLLQLLLPEQGRLDAVIRKRQGKQYRALQPFQLFTIALVGRGSLKNVRQLEEQQPAHLFSGKVLFSGLYINELICRLWPTDTAAEQLFTYYETALQSLTLALHASEQLEPCLRQFEFSLLAELGVLPDWDYDALQQSLQAEQHYYYVPEHGFMPITQQIPYPKYTWQGRQLWAIAAQHWHEPETLLAAKLLSRQLFAPLLGNKPLASRALFNQLEKMNPSPASPQS</sequence>
<dbReference type="PANTHER" id="PTHR33991:SF1">
    <property type="entry name" value="DNA REPAIR PROTEIN RECO"/>
    <property type="match status" value="1"/>
</dbReference>
<keyword evidence="5 8" id="KW-0233">DNA recombination</keyword>
<dbReference type="SUPFAM" id="SSF57863">
    <property type="entry name" value="ArfGap/RecO-like zinc finger"/>
    <property type="match status" value="1"/>
</dbReference>
<gene>
    <name evidence="8 10" type="primary">recO</name>
    <name evidence="10" type="ORF">GCM10008111_21690</name>
</gene>
<feature type="domain" description="DNA replication/recombination mediator RecO N-terminal" evidence="9">
    <location>
        <begin position="7"/>
        <end position="71"/>
    </location>
</feature>
<dbReference type="InterPro" id="IPR012340">
    <property type="entry name" value="NA-bd_OB-fold"/>
</dbReference>
<evidence type="ECO:0000256" key="3">
    <source>
        <dbReference type="ARBA" id="ARBA00021310"/>
    </source>
</evidence>
<keyword evidence="4 8" id="KW-0227">DNA damage</keyword>
<name>A0ABQ2WRZ3_9ALTE</name>
<evidence type="ECO:0000256" key="5">
    <source>
        <dbReference type="ARBA" id="ARBA00023172"/>
    </source>
</evidence>
<comment type="caution">
    <text evidence="10">The sequence shown here is derived from an EMBL/GenBank/DDBJ whole genome shotgun (WGS) entry which is preliminary data.</text>
</comment>
<evidence type="ECO:0000256" key="1">
    <source>
        <dbReference type="ARBA" id="ARBA00003065"/>
    </source>
</evidence>
<dbReference type="Gene3D" id="2.40.50.140">
    <property type="entry name" value="Nucleic acid-binding proteins"/>
    <property type="match status" value="1"/>
</dbReference>
<dbReference type="PANTHER" id="PTHR33991">
    <property type="entry name" value="DNA REPAIR PROTEIN RECO"/>
    <property type="match status" value="1"/>
</dbReference>
<dbReference type="InterPro" id="IPR003717">
    <property type="entry name" value="RecO"/>
</dbReference>
<dbReference type="Pfam" id="PF11967">
    <property type="entry name" value="RecO_N"/>
    <property type="match status" value="1"/>
</dbReference>